<keyword evidence="7" id="KW-0547">Nucleotide-binding</keyword>
<feature type="transmembrane region" description="Helical" evidence="14">
    <location>
        <begin position="179"/>
        <end position="203"/>
    </location>
</feature>
<keyword evidence="9 14" id="KW-1133">Transmembrane helix</keyword>
<dbReference type="SUPFAM" id="SSF47384">
    <property type="entry name" value="Homodimeric domain of signal transducing histidine kinase"/>
    <property type="match status" value="1"/>
</dbReference>
<dbReference type="InterPro" id="IPR036097">
    <property type="entry name" value="HisK_dim/P_sf"/>
</dbReference>
<dbReference type="FunFam" id="3.30.565.10:FF:000010">
    <property type="entry name" value="Sensor histidine kinase RcsC"/>
    <property type="match status" value="1"/>
</dbReference>
<feature type="transmembrane region" description="Helical" evidence="14">
    <location>
        <begin position="7"/>
        <end position="27"/>
    </location>
</feature>
<dbReference type="InterPro" id="IPR005467">
    <property type="entry name" value="His_kinase_dom"/>
</dbReference>
<dbReference type="InterPro" id="IPR013656">
    <property type="entry name" value="PAS_4"/>
</dbReference>
<keyword evidence="8" id="KW-0067">ATP-binding</keyword>
<protein>
    <recommendedName>
        <fullName evidence="3">histidine kinase</fullName>
        <ecNumber evidence="3">2.7.13.3</ecNumber>
    </recommendedName>
</protein>
<organism evidence="20 21">
    <name type="scientific">Chitinophaga niastensis</name>
    <dbReference type="NCBI Taxonomy" id="536980"/>
    <lineage>
        <taxon>Bacteria</taxon>
        <taxon>Pseudomonadati</taxon>
        <taxon>Bacteroidota</taxon>
        <taxon>Chitinophagia</taxon>
        <taxon>Chitinophagales</taxon>
        <taxon>Chitinophagaceae</taxon>
        <taxon>Chitinophaga</taxon>
    </lineage>
</organism>
<sequence length="980" mass="111307">MKKIVNTVIVLVLPVLMALSGFIYYAWVVQKRTRDAAVWIGNTNIIIDKARTVAALDMAYTNSIRDMLLMDKSTLPPLNFSPPDSMLTTLRQLEIMTKNDTPRQKVLIAMRALLLEKIEYNNQILAIAASQPAKAKQLITAPAAAEQRATLLKLFNKLLQVNRTSLLNRVGNDLHYTLYSFWTTIIISVFALILIGGEARFIYQLFRKLKARANRLQKREQSFMRLAEESEHIHYRAGIDGIFTYVSKRAAEITGYSNTELIGQHYSIFLDKEVFENLQAFYWQQIKTGEDYTSLEFEIITRSGTKKWVEQLASLVSDEKGHAKEFQCIVRDIDREKRTDDQVMYLQKRLDAILDLMPSMMFMKDMPGKFLLVNNRFTEIMQVEKNDIIGKTDAELSHYPWAARYAELDQQVIANGGRVKMEDSITVNDKTYHFLITKFPLRNAENEMIGICGIGQDFTEKADYIKAIEYAHQVSKDAVNAQEIFLANMSHEIRTPMNGIIGMTNVLLQQSQLTPSQMDYVAGIKASASLLLVIINEILDFSKIKAGKLHLQNEPFEIYEVIDSALFPLKLQAQQKGLSFFDKIDNVIPHHLLGDEIRVNQVITNLVENAIKFTPDGHIRVKVTLVREEEHTVQLGFEIKDTGIGIAADQHRHIFESFSQTHTNNAREFGGTGLGLAISKELIELQHGFITVESNINEGATFYFELPFTKNHSLPLHKNDSNKLPGSEKVLQGKTILVVEDNDINQQVAFHTLRNAGARADIVSNGKAAIEMLTFKSYNCIIMDIQMPEMDGYKTTRTIRQNGTNTCIIAMTASALKGERERCLAAGMNDYISKPFEPEELYHKILKGMGETVPDFVEKAAASKASVSPANFNAAYILMSGDSDHVKLLLEELLNTIPQKFIEMKQLTAAEKWEPLYMLAHQMKFNLEVVDMHQASNIAYSIERDARLEENTESIPTRIQTIMDIYYQYVHLVRAHIDQC</sequence>
<dbReference type="AlphaFoldDB" id="A0A2P8HTG1"/>
<dbReference type="GO" id="GO:0005524">
    <property type="term" value="F:ATP binding"/>
    <property type="evidence" value="ECO:0007669"/>
    <property type="project" value="UniProtKB-KW"/>
</dbReference>
<feature type="domain" description="PAC" evidence="18">
    <location>
        <begin position="293"/>
        <end position="345"/>
    </location>
</feature>
<proteinExistence type="predicted"/>
<dbReference type="InterPro" id="IPR003594">
    <property type="entry name" value="HATPase_dom"/>
</dbReference>
<keyword evidence="11 14" id="KW-0472">Membrane</keyword>
<dbReference type="SMART" id="SM00086">
    <property type="entry name" value="PAC"/>
    <property type="match status" value="2"/>
</dbReference>
<dbReference type="Pfam" id="PF00072">
    <property type="entry name" value="Response_reg"/>
    <property type="match status" value="1"/>
</dbReference>
<dbReference type="OrthoDB" id="9811889at2"/>
<evidence type="ECO:0000256" key="7">
    <source>
        <dbReference type="ARBA" id="ARBA00022741"/>
    </source>
</evidence>
<dbReference type="Gene3D" id="1.20.120.160">
    <property type="entry name" value="HPT domain"/>
    <property type="match status" value="1"/>
</dbReference>
<feature type="modified residue" description="Phosphohistidine" evidence="12">
    <location>
        <position position="921"/>
    </location>
</feature>
<feature type="modified residue" description="4-aspartylphosphate" evidence="13">
    <location>
        <position position="784"/>
    </location>
</feature>
<dbReference type="CDD" id="cd16922">
    <property type="entry name" value="HATPase_EvgS-ArcB-TorS-like"/>
    <property type="match status" value="1"/>
</dbReference>
<dbReference type="Proteomes" id="UP000240971">
    <property type="component" value="Unassembled WGS sequence"/>
</dbReference>
<dbReference type="CDD" id="cd00130">
    <property type="entry name" value="PAS"/>
    <property type="match status" value="2"/>
</dbReference>
<evidence type="ECO:0000256" key="4">
    <source>
        <dbReference type="ARBA" id="ARBA00022475"/>
    </source>
</evidence>
<dbReference type="InterPro" id="IPR035965">
    <property type="entry name" value="PAS-like_dom_sf"/>
</dbReference>
<comment type="caution">
    <text evidence="20">The sequence shown here is derived from an EMBL/GenBank/DDBJ whole genome shotgun (WGS) entry which is preliminary data.</text>
</comment>
<dbReference type="Gene3D" id="3.30.565.10">
    <property type="entry name" value="Histidine kinase-like ATPase, C-terminal domain"/>
    <property type="match status" value="1"/>
</dbReference>
<dbReference type="InterPro" id="IPR001789">
    <property type="entry name" value="Sig_transdc_resp-reg_receiver"/>
</dbReference>
<dbReference type="InterPro" id="IPR036641">
    <property type="entry name" value="HPT_dom_sf"/>
</dbReference>
<dbReference type="InterPro" id="IPR000700">
    <property type="entry name" value="PAS-assoc_C"/>
</dbReference>
<keyword evidence="5 13" id="KW-0597">Phosphoprotein</keyword>
<dbReference type="InterPro" id="IPR008207">
    <property type="entry name" value="Sig_transdc_His_kin_Hpt_dom"/>
</dbReference>
<evidence type="ECO:0000256" key="12">
    <source>
        <dbReference type="PROSITE-ProRule" id="PRU00110"/>
    </source>
</evidence>
<keyword evidence="6 14" id="KW-0812">Transmembrane</keyword>
<evidence type="ECO:0000313" key="21">
    <source>
        <dbReference type="Proteomes" id="UP000240971"/>
    </source>
</evidence>
<keyword evidence="21" id="KW-1185">Reference proteome</keyword>
<evidence type="ECO:0000256" key="14">
    <source>
        <dbReference type="SAM" id="Phobius"/>
    </source>
</evidence>
<dbReference type="PROSITE" id="PS50109">
    <property type="entry name" value="HIS_KIN"/>
    <property type="match status" value="1"/>
</dbReference>
<evidence type="ECO:0000256" key="13">
    <source>
        <dbReference type="PROSITE-ProRule" id="PRU00169"/>
    </source>
</evidence>
<dbReference type="InterPro" id="IPR000014">
    <property type="entry name" value="PAS"/>
</dbReference>
<dbReference type="GO" id="GO:0006355">
    <property type="term" value="P:regulation of DNA-templated transcription"/>
    <property type="evidence" value="ECO:0007669"/>
    <property type="project" value="InterPro"/>
</dbReference>
<dbReference type="Gene3D" id="1.10.287.130">
    <property type="match status" value="1"/>
</dbReference>
<dbReference type="SMART" id="SM00388">
    <property type="entry name" value="HisKA"/>
    <property type="match status" value="1"/>
</dbReference>
<dbReference type="Pfam" id="PF08448">
    <property type="entry name" value="PAS_4"/>
    <property type="match status" value="1"/>
</dbReference>
<dbReference type="InterPro" id="IPR013767">
    <property type="entry name" value="PAS_fold"/>
</dbReference>
<dbReference type="GO" id="GO:0000155">
    <property type="term" value="F:phosphorelay sensor kinase activity"/>
    <property type="evidence" value="ECO:0007669"/>
    <property type="project" value="InterPro"/>
</dbReference>
<dbReference type="SUPFAM" id="SSF52172">
    <property type="entry name" value="CheY-like"/>
    <property type="match status" value="1"/>
</dbReference>
<dbReference type="EMBL" id="PYAW01000001">
    <property type="protein sequence ID" value="PSL49454.1"/>
    <property type="molecule type" value="Genomic_DNA"/>
</dbReference>
<dbReference type="InterPro" id="IPR036890">
    <property type="entry name" value="HATPase_C_sf"/>
</dbReference>
<dbReference type="RefSeq" id="WP_106526687.1">
    <property type="nucleotide sequence ID" value="NZ_PYAW01000001.1"/>
</dbReference>
<dbReference type="Gene3D" id="3.30.450.20">
    <property type="entry name" value="PAS domain"/>
    <property type="match status" value="2"/>
</dbReference>
<evidence type="ECO:0000259" key="15">
    <source>
        <dbReference type="PROSITE" id="PS50109"/>
    </source>
</evidence>
<dbReference type="Gene3D" id="3.40.50.2300">
    <property type="match status" value="1"/>
</dbReference>
<evidence type="ECO:0000259" key="19">
    <source>
        <dbReference type="PROSITE" id="PS50894"/>
    </source>
</evidence>
<dbReference type="PROSITE" id="PS50110">
    <property type="entry name" value="RESPONSE_REGULATORY"/>
    <property type="match status" value="1"/>
</dbReference>
<evidence type="ECO:0000313" key="20">
    <source>
        <dbReference type="EMBL" id="PSL49454.1"/>
    </source>
</evidence>
<evidence type="ECO:0000256" key="6">
    <source>
        <dbReference type="ARBA" id="ARBA00022692"/>
    </source>
</evidence>
<dbReference type="CDD" id="cd17546">
    <property type="entry name" value="REC_hyHK_CKI1_RcsC-like"/>
    <property type="match status" value="1"/>
</dbReference>
<feature type="domain" description="PAS" evidence="17">
    <location>
        <begin position="219"/>
        <end position="289"/>
    </location>
</feature>
<dbReference type="SUPFAM" id="SSF55785">
    <property type="entry name" value="PYP-like sensor domain (PAS domain)"/>
    <property type="match status" value="2"/>
</dbReference>
<evidence type="ECO:0000256" key="8">
    <source>
        <dbReference type="ARBA" id="ARBA00022840"/>
    </source>
</evidence>
<dbReference type="PROSITE" id="PS50113">
    <property type="entry name" value="PAC"/>
    <property type="match status" value="1"/>
</dbReference>
<dbReference type="PANTHER" id="PTHR45339:SF1">
    <property type="entry name" value="HYBRID SIGNAL TRANSDUCTION HISTIDINE KINASE J"/>
    <property type="match status" value="1"/>
</dbReference>
<dbReference type="SMART" id="SM00387">
    <property type="entry name" value="HATPase_c"/>
    <property type="match status" value="1"/>
</dbReference>
<dbReference type="InterPro" id="IPR011006">
    <property type="entry name" value="CheY-like_superfamily"/>
</dbReference>
<keyword evidence="10" id="KW-0902">Two-component regulatory system</keyword>
<evidence type="ECO:0000256" key="3">
    <source>
        <dbReference type="ARBA" id="ARBA00012438"/>
    </source>
</evidence>
<feature type="domain" description="Histidine kinase" evidence="15">
    <location>
        <begin position="488"/>
        <end position="710"/>
    </location>
</feature>
<gene>
    <name evidence="20" type="ORF">CLV51_101786</name>
</gene>
<reference evidence="20 21" key="1">
    <citation type="submission" date="2018-03" db="EMBL/GenBank/DDBJ databases">
        <title>Genomic Encyclopedia of Archaeal and Bacterial Type Strains, Phase II (KMG-II): from individual species to whole genera.</title>
        <authorList>
            <person name="Goeker M."/>
        </authorList>
    </citation>
    <scope>NUCLEOTIDE SEQUENCE [LARGE SCALE GENOMIC DNA]</scope>
    <source>
        <strain evidence="20 21">DSM 24859</strain>
    </source>
</reference>
<dbReference type="Pfam" id="PF00512">
    <property type="entry name" value="HisKA"/>
    <property type="match status" value="1"/>
</dbReference>
<dbReference type="SUPFAM" id="SSF55874">
    <property type="entry name" value="ATPase domain of HSP90 chaperone/DNA topoisomerase II/histidine kinase"/>
    <property type="match status" value="1"/>
</dbReference>
<feature type="domain" description="PAS" evidence="17">
    <location>
        <begin position="346"/>
        <end position="416"/>
    </location>
</feature>
<evidence type="ECO:0000256" key="1">
    <source>
        <dbReference type="ARBA" id="ARBA00000085"/>
    </source>
</evidence>
<feature type="domain" description="HPt" evidence="19">
    <location>
        <begin position="882"/>
        <end position="976"/>
    </location>
</feature>
<evidence type="ECO:0000259" key="18">
    <source>
        <dbReference type="PROSITE" id="PS50113"/>
    </source>
</evidence>
<dbReference type="Pfam" id="PF02518">
    <property type="entry name" value="HATPase_c"/>
    <property type="match status" value="1"/>
</dbReference>
<dbReference type="PRINTS" id="PR00344">
    <property type="entry name" value="BCTRLSENSOR"/>
</dbReference>
<accession>A0A2P8HTG1</accession>
<dbReference type="PANTHER" id="PTHR45339">
    <property type="entry name" value="HYBRID SIGNAL TRANSDUCTION HISTIDINE KINASE J"/>
    <property type="match status" value="1"/>
</dbReference>
<dbReference type="CDD" id="cd00082">
    <property type="entry name" value="HisKA"/>
    <property type="match status" value="1"/>
</dbReference>
<keyword evidence="4" id="KW-1003">Cell membrane</keyword>
<dbReference type="SMART" id="SM00448">
    <property type="entry name" value="REC"/>
    <property type="match status" value="1"/>
</dbReference>
<evidence type="ECO:0000256" key="10">
    <source>
        <dbReference type="ARBA" id="ARBA00023012"/>
    </source>
</evidence>
<evidence type="ECO:0000259" key="17">
    <source>
        <dbReference type="PROSITE" id="PS50112"/>
    </source>
</evidence>
<dbReference type="EC" id="2.7.13.3" evidence="3"/>
<evidence type="ECO:0000256" key="9">
    <source>
        <dbReference type="ARBA" id="ARBA00022989"/>
    </source>
</evidence>
<dbReference type="Pfam" id="PF00989">
    <property type="entry name" value="PAS"/>
    <property type="match status" value="1"/>
</dbReference>
<dbReference type="NCBIfam" id="TIGR00229">
    <property type="entry name" value="sensory_box"/>
    <property type="match status" value="2"/>
</dbReference>
<evidence type="ECO:0000256" key="2">
    <source>
        <dbReference type="ARBA" id="ARBA00004651"/>
    </source>
</evidence>
<feature type="domain" description="Response regulatory" evidence="16">
    <location>
        <begin position="735"/>
        <end position="849"/>
    </location>
</feature>
<comment type="catalytic activity">
    <reaction evidence="1">
        <text>ATP + protein L-histidine = ADP + protein N-phospho-L-histidine.</text>
        <dbReference type="EC" id="2.7.13.3"/>
    </reaction>
</comment>
<dbReference type="SMART" id="SM00091">
    <property type="entry name" value="PAS"/>
    <property type="match status" value="2"/>
</dbReference>
<dbReference type="PROSITE" id="PS50894">
    <property type="entry name" value="HPT"/>
    <property type="match status" value="1"/>
</dbReference>
<evidence type="ECO:0000256" key="11">
    <source>
        <dbReference type="ARBA" id="ARBA00023136"/>
    </source>
</evidence>
<evidence type="ECO:0000256" key="5">
    <source>
        <dbReference type="ARBA" id="ARBA00022553"/>
    </source>
</evidence>
<dbReference type="InterPro" id="IPR003661">
    <property type="entry name" value="HisK_dim/P_dom"/>
</dbReference>
<name>A0A2P8HTG1_CHINA</name>
<dbReference type="PROSITE" id="PS50112">
    <property type="entry name" value="PAS"/>
    <property type="match status" value="2"/>
</dbReference>
<evidence type="ECO:0000259" key="16">
    <source>
        <dbReference type="PROSITE" id="PS50110"/>
    </source>
</evidence>
<dbReference type="GO" id="GO:0005886">
    <property type="term" value="C:plasma membrane"/>
    <property type="evidence" value="ECO:0007669"/>
    <property type="project" value="UniProtKB-SubCell"/>
</dbReference>
<dbReference type="InterPro" id="IPR004358">
    <property type="entry name" value="Sig_transdc_His_kin-like_C"/>
</dbReference>
<dbReference type="InterPro" id="IPR001610">
    <property type="entry name" value="PAC"/>
</dbReference>
<comment type="subcellular location">
    <subcellularLocation>
        <location evidence="2">Cell membrane</location>
        <topology evidence="2">Multi-pass membrane protein</topology>
    </subcellularLocation>
</comment>
<dbReference type="SUPFAM" id="SSF47226">
    <property type="entry name" value="Histidine-containing phosphotransfer domain, HPT domain"/>
    <property type="match status" value="1"/>
</dbReference>